<dbReference type="EMBL" id="QJVD01000034">
    <property type="protein sequence ID" value="PYI64953.1"/>
    <property type="molecule type" value="Genomic_DNA"/>
</dbReference>
<dbReference type="GO" id="GO:0030288">
    <property type="term" value="C:outer membrane-bounded periplasmic space"/>
    <property type="evidence" value="ECO:0007669"/>
    <property type="project" value="TreeGrafter"/>
</dbReference>
<dbReference type="Pfam" id="PF13416">
    <property type="entry name" value="SBP_bac_8"/>
    <property type="match status" value="1"/>
</dbReference>
<gene>
    <name evidence="6" type="ORF">CVV68_20140</name>
</gene>
<keyword evidence="2" id="KW-0813">Transport</keyword>
<accession>A0A2V5L5F7</accession>
<evidence type="ECO:0000256" key="3">
    <source>
        <dbReference type="ARBA" id="ARBA00022729"/>
    </source>
</evidence>
<evidence type="ECO:0008006" key="8">
    <source>
        <dbReference type="Google" id="ProtNLM"/>
    </source>
</evidence>
<dbReference type="SUPFAM" id="SSF53850">
    <property type="entry name" value="Periplasmic binding protein-like II"/>
    <property type="match status" value="1"/>
</dbReference>
<dbReference type="Gene3D" id="3.40.190.10">
    <property type="entry name" value="Periplasmic binding protein-like II"/>
    <property type="match status" value="2"/>
</dbReference>
<proteinExistence type="predicted"/>
<comment type="subcellular location">
    <subcellularLocation>
        <location evidence="1">Periplasm</location>
    </subcellularLocation>
</comment>
<reference evidence="6 7" key="1">
    <citation type="submission" date="2018-05" db="EMBL/GenBank/DDBJ databases">
        <title>Genetic diversity of glacier-inhabiting Cryobacterium bacteria in China and description of Cryobacterium mengkeensis sp. nov. and Arthrobacter glacialis sp. nov.</title>
        <authorList>
            <person name="Liu Q."/>
            <person name="Xin Y.-H."/>
        </authorList>
    </citation>
    <scope>NUCLEOTIDE SEQUENCE [LARGE SCALE GENOMIC DNA]</scope>
    <source>
        <strain evidence="6 7">LI2</strain>
    </source>
</reference>
<dbReference type="PANTHER" id="PTHR30006">
    <property type="entry name" value="THIAMINE-BINDING PERIPLASMIC PROTEIN-RELATED"/>
    <property type="match status" value="1"/>
</dbReference>
<keyword evidence="4" id="KW-0574">Periplasm</keyword>
<sequence>MPKIRPTVRESPPGCNPPVTKRQQEPPSSPVARHFHAWPTPERQVFAMLNINSPLLNRRSLLKAAAFTPLAGLALSGCSTKASNSAPANTTVTVTSYGGSYNDQLTQTILNPFAKQSGIKPTLLANTSLAALKAQVQSGDVQWDLVEITAPEYETAVAEGLLEKFDYNIISDKGLPGYAKAEYGIKYLSFLFVMAWDEKVIPDGKAPTDWAQFFDQNRYNTKRSIYNQLSDSSVLEAALLADDVPFEKIYPLDVDRALRVLGQHPGKDKLLYHSANQEPIQQLTSGEVSLSTSFNNRINAARADGAKLNFAPQNAVLAGDYFVVPKGAKNKDAAFKLMNFMSNDAEAGAAFDKVTNLTLANTPALSKLPREIADSLPTSPKLADKILLRDDKWWAQNLKQTEQKFKLWQAS</sequence>
<dbReference type="InterPro" id="IPR006059">
    <property type="entry name" value="SBP"/>
</dbReference>
<dbReference type="AlphaFoldDB" id="A0A2V5L5F7"/>
<evidence type="ECO:0000256" key="5">
    <source>
        <dbReference type="SAM" id="MobiDB-lite"/>
    </source>
</evidence>
<comment type="caution">
    <text evidence="6">The sequence shown here is derived from an EMBL/GenBank/DDBJ whole genome shotgun (WGS) entry which is preliminary data.</text>
</comment>
<evidence type="ECO:0000313" key="6">
    <source>
        <dbReference type="EMBL" id="PYI64953.1"/>
    </source>
</evidence>
<keyword evidence="7" id="KW-1185">Reference proteome</keyword>
<keyword evidence="3" id="KW-0732">Signal</keyword>
<dbReference type="OrthoDB" id="9815444at2"/>
<feature type="region of interest" description="Disordered" evidence="5">
    <location>
        <begin position="1"/>
        <end position="31"/>
    </location>
</feature>
<dbReference type="GO" id="GO:0030975">
    <property type="term" value="F:thiamine binding"/>
    <property type="evidence" value="ECO:0007669"/>
    <property type="project" value="TreeGrafter"/>
</dbReference>
<evidence type="ECO:0000256" key="2">
    <source>
        <dbReference type="ARBA" id="ARBA00022448"/>
    </source>
</evidence>
<evidence type="ECO:0000256" key="4">
    <source>
        <dbReference type="ARBA" id="ARBA00022764"/>
    </source>
</evidence>
<dbReference type="GO" id="GO:0015888">
    <property type="term" value="P:thiamine transport"/>
    <property type="evidence" value="ECO:0007669"/>
    <property type="project" value="TreeGrafter"/>
</dbReference>
<evidence type="ECO:0000313" key="7">
    <source>
        <dbReference type="Proteomes" id="UP000247832"/>
    </source>
</evidence>
<dbReference type="Proteomes" id="UP000247832">
    <property type="component" value="Unassembled WGS sequence"/>
</dbReference>
<evidence type="ECO:0000256" key="1">
    <source>
        <dbReference type="ARBA" id="ARBA00004418"/>
    </source>
</evidence>
<name>A0A2V5L5F7_9MICC</name>
<dbReference type="GO" id="GO:0030976">
    <property type="term" value="F:thiamine pyrophosphate binding"/>
    <property type="evidence" value="ECO:0007669"/>
    <property type="project" value="TreeGrafter"/>
</dbReference>
<dbReference type="PANTHER" id="PTHR30006:SF3">
    <property type="entry name" value="THIAMINE-BINDING PERIPLASMIC PROTEIN"/>
    <property type="match status" value="1"/>
</dbReference>
<protein>
    <recommendedName>
        <fullName evidence="8">ABC transporter substrate-binding protein</fullName>
    </recommendedName>
</protein>
<organism evidence="6 7">
    <name type="scientific">Arthrobacter livingstonensis</name>
    <dbReference type="NCBI Taxonomy" id="670078"/>
    <lineage>
        <taxon>Bacteria</taxon>
        <taxon>Bacillati</taxon>
        <taxon>Actinomycetota</taxon>
        <taxon>Actinomycetes</taxon>
        <taxon>Micrococcales</taxon>
        <taxon>Micrococcaceae</taxon>
        <taxon>Arthrobacter</taxon>
    </lineage>
</organism>